<protein>
    <recommendedName>
        <fullName evidence="2">DUF5703 domain-containing protein</fullName>
    </recommendedName>
</protein>
<sequence length="772" mass="89156">MNPIKLLFIFLLFPVHIFAQENELDNCNIVWTSQSKNSSGSMPCGGGDIGLNVWTEKGDVLFYISKSGTFDENNGFLKLGRIRIRLTPNPFEGNSFKQQLILHNGSVEISGKNKKLNTTIKIWVDVFNPVVHVEISSNKAVTAEATYESWRYKDRPSRKGENNANSYKWADEKVITFKDHIAFKKNGILFYHANKSSPSIFDKTVHEQGLDSVKNQLFNPLKNLVFGGLMEGTGMRPAGTLQGKYIDTDFEGWKLKSIKASRSQEINIYLHTQKADEENEWEDSLQKIKSRTKTTEKNDWRNTAKWWKEFWNRSFIFINPDTPDENSDVWQSGRNYQLFRYMLGCNAFGKYPTKFNGGLFTYDPSLVDSNSKFTPDFRKWGGGLMTAQNQRLVYFPMIKSRDFDMMKSQFDFYLRSLKNAEVRTKVYWGHDGACFTEQLENFGLPNYAEYGLKRPSWYDKGLQYNSWLEYEWDSVLQFCLMMLEQEHYVNADISGYIPFIESCLTFFNEHYQYLAKLRGSKAFDGNGNLVLYPGSAAETYKMAYNSTSTIAGLQTILSRLLALPKKYLTEPRRKHWDTMLHRLPPISFAEFDGHTTIAPAQLWERINNTESPQLYPVFPWGIYGIGKPNLSIAINTYKYDSNVVKFRSYIGWKQDNIFAARLGLTQDAARLTVLKLKNSEKRFPAFWGPGYDWTPDHNWGGTGMIALQEMLLQTDGQKIYLFPAWPKDWNVHFKLHAPYETIVEGILKNGKVELLKVTPESRKKDVVTMLGR</sequence>
<dbReference type="AlphaFoldDB" id="A0A3M9NAM1"/>
<feature type="domain" description="DUF5703" evidence="2">
    <location>
        <begin position="30"/>
        <end position="316"/>
    </location>
</feature>
<evidence type="ECO:0000313" key="3">
    <source>
        <dbReference type="EMBL" id="RNI34860.1"/>
    </source>
</evidence>
<feature type="signal peptide" evidence="1">
    <location>
        <begin position="1"/>
        <end position="19"/>
    </location>
</feature>
<dbReference type="InterPro" id="IPR008928">
    <property type="entry name" value="6-hairpin_glycosidase_sf"/>
</dbReference>
<dbReference type="RefSeq" id="WP_123121414.1">
    <property type="nucleotide sequence ID" value="NZ_RJJR01000012.1"/>
</dbReference>
<dbReference type="SUPFAM" id="SSF48208">
    <property type="entry name" value="Six-hairpin glycosidases"/>
    <property type="match status" value="1"/>
</dbReference>
<evidence type="ECO:0000313" key="4">
    <source>
        <dbReference type="Proteomes" id="UP000267223"/>
    </source>
</evidence>
<evidence type="ECO:0000256" key="1">
    <source>
        <dbReference type="SAM" id="SignalP"/>
    </source>
</evidence>
<dbReference type="GO" id="GO:0005975">
    <property type="term" value="P:carbohydrate metabolic process"/>
    <property type="evidence" value="ECO:0007669"/>
    <property type="project" value="InterPro"/>
</dbReference>
<evidence type="ECO:0000259" key="2">
    <source>
        <dbReference type="Pfam" id="PF18961"/>
    </source>
</evidence>
<name>A0A3M9NAM1_9BACT</name>
<feature type="chain" id="PRO_5018093933" description="DUF5703 domain-containing protein" evidence="1">
    <location>
        <begin position="20"/>
        <end position="772"/>
    </location>
</feature>
<dbReference type="InterPro" id="IPR012341">
    <property type="entry name" value="6hp_glycosidase-like_sf"/>
</dbReference>
<dbReference type="Pfam" id="PF18961">
    <property type="entry name" value="DUF5703_N"/>
    <property type="match status" value="1"/>
</dbReference>
<organism evidence="3 4">
    <name type="scientific">Hanamia caeni</name>
    <dbReference type="NCBI Taxonomy" id="2294116"/>
    <lineage>
        <taxon>Bacteria</taxon>
        <taxon>Pseudomonadati</taxon>
        <taxon>Bacteroidota</taxon>
        <taxon>Chitinophagia</taxon>
        <taxon>Chitinophagales</taxon>
        <taxon>Chitinophagaceae</taxon>
        <taxon>Hanamia</taxon>
    </lineage>
</organism>
<keyword evidence="1" id="KW-0732">Signal</keyword>
<dbReference type="Proteomes" id="UP000267223">
    <property type="component" value="Unassembled WGS sequence"/>
</dbReference>
<dbReference type="OrthoDB" id="101302at2"/>
<accession>A0A3M9NAM1</accession>
<reference evidence="3 4" key="1">
    <citation type="submission" date="2018-11" db="EMBL/GenBank/DDBJ databases">
        <title>Draft genome sequence of Ferruginibacter sp. BO-59.</title>
        <authorList>
            <person name="Im W.T."/>
        </authorList>
    </citation>
    <scope>NUCLEOTIDE SEQUENCE [LARGE SCALE GENOMIC DNA]</scope>
    <source>
        <strain evidence="3 4">BO-59</strain>
    </source>
</reference>
<comment type="caution">
    <text evidence="3">The sequence shown here is derived from an EMBL/GenBank/DDBJ whole genome shotgun (WGS) entry which is preliminary data.</text>
</comment>
<gene>
    <name evidence="3" type="ORF">EFY79_14370</name>
</gene>
<dbReference type="Gene3D" id="1.50.10.10">
    <property type="match status" value="1"/>
</dbReference>
<proteinExistence type="predicted"/>
<dbReference type="EMBL" id="RJJR01000012">
    <property type="protein sequence ID" value="RNI34860.1"/>
    <property type="molecule type" value="Genomic_DNA"/>
</dbReference>
<keyword evidence="4" id="KW-1185">Reference proteome</keyword>
<dbReference type="InterPro" id="IPR043757">
    <property type="entry name" value="DUF5703_N"/>
</dbReference>